<keyword evidence="2" id="KW-0053">Apoptosis</keyword>
<dbReference type="GO" id="GO:0006508">
    <property type="term" value="P:proteolysis"/>
    <property type="evidence" value="ECO:0007669"/>
    <property type="project" value="InterPro"/>
</dbReference>
<sequence>MVEPLAIAETNELGLSFDSAILASNSTDIDNNNSFYALVIGINDYPNLDRLSGAIADADRVVKFLSTNLQVPLDHIINLRNEEASRAAIIQGFFKLRDDPRIVKGDPIFIYYAGHGGSRREKRNSGAANEVQVIFPYDYGGQELESDRLINCIPDQTIATLLNSLSEEKGNNITVVFDSCHSASGSRDGSGVFPSMQPRCAPLLHDIPCDLDDDILGAAPARQRKSRSVEPILCTDQGSHVLLAACGSREKAWEQDQQGRFTTALLEVLQSCPVEKLTYHNLIISLPDLINQSPHCYGANKSRVIFNSRISSSQNAYIPVTFEREVLTLGAGTSSGITPGSIWELHLSVAYDSQPFGRFTAKGPRVSTTTLTPFTEEDKRSLELILAQKSRLQLRLYARQLNAGTGNELKVWFSPQAARMLLHDSDRETSQISMPPKHEVGYIHHSREGADLEVEIHNIDSAPESLEVAFSICDSIAQAHGVSKLEQRKPAQRRNVESVLFAAAKWNWHLRRINEQHIKEGRHSVIEMGMYKVGQSIRANRRELLQDPESVPVTYDETGTAALVEFVARSRDLYGIKLSNKRSVPLYVSMFFFDATDFSIVHLFGHSASNGQGDPELPADGELFIGDAVDGGSPLKFTIPLTKKVEVGHLKVFWSTDPLELDHVPQPSAFDSRSSRGVTKVSKHRVTKDWGTVCLTLVQHSPSER</sequence>
<dbReference type="EMBL" id="CAJMWR010002512">
    <property type="protein sequence ID" value="CAE6446110.1"/>
    <property type="molecule type" value="Genomic_DNA"/>
</dbReference>
<feature type="domain" description="Peptidase C14 caspase" evidence="4">
    <location>
        <begin position="36"/>
        <end position="271"/>
    </location>
</feature>
<dbReference type="GO" id="GO:0004197">
    <property type="term" value="F:cysteine-type endopeptidase activity"/>
    <property type="evidence" value="ECO:0007669"/>
    <property type="project" value="InterPro"/>
</dbReference>
<dbReference type="Pfam" id="PF00656">
    <property type="entry name" value="Peptidase_C14"/>
    <property type="match status" value="1"/>
</dbReference>
<comment type="similarity">
    <text evidence="1">Belongs to the peptidase C14B family.</text>
</comment>
<dbReference type="GO" id="GO:0005737">
    <property type="term" value="C:cytoplasm"/>
    <property type="evidence" value="ECO:0007669"/>
    <property type="project" value="TreeGrafter"/>
</dbReference>
<evidence type="ECO:0000256" key="2">
    <source>
        <dbReference type="ARBA" id="ARBA00022703"/>
    </source>
</evidence>
<reference evidence="5" key="1">
    <citation type="submission" date="2021-01" db="EMBL/GenBank/DDBJ databases">
        <authorList>
            <person name="Kaushik A."/>
        </authorList>
    </citation>
    <scope>NUCLEOTIDE SEQUENCE</scope>
    <source>
        <strain evidence="5">AG1-1A</strain>
    </source>
</reference>
<evidence type="ECO:0000256" key="1">
    <source>
        <dbReference type="ARBA" id="ARBA00009005"/>
    </source>
</evidence>
<dbReference type="PANTHER" id="PTHR48104">
    <property type="entry name" value="METACASPASE-4"/>
    <property type="match status" value="1"/>
</dbReference>
<dbReference type="InterPro" id="IPR029030">
    <property type="entry name" value="Caspase-like_dom_sf"/>
</dbReference>
<evidence type="ECO:0000259" key="4">
    <source>
        <dbReference type="Pfam" id="PF00656"/>
    </source>
</evidence>
<keyword evidence="3" id="KW-0645">Protease</keyword>
<proteinExistence type="inferred from homology"/>
<dbReference type="PANTHER" id="PTHR48104:SF30">
    <property type="entry name" value="METACASPASE-1"/>
    <property type="match status" value="1"/>
</dbReference>
<organism evidence="5 6">
    <name type="scientific">Rhizoctonia solani</name>
    <dbReference type="NCBI Taxonomy" id="456999"/>
    <lineage>
        <taxon>Eukaryota</taxon>
        <taxon>Fungi</taxon>
        <taxon>Dikarya</taxon>
        <taxon>Basidiomycota</taxon>
        <taxon>Agaricomycotina</taxon>
        <taxon>Agaricomycetes</taxon>
        <taxon>Cantharellales</taxon>
        <taxon>Ceratobasidiaceae</taxon>
        <taxon>Rhizoctonia</taxon>
    </lineage>
</organism>
<protein>
    <recommendedName>
        <fullName evidence="4">Peptidase C14 caspase domain-containing protein</fullName>
    </recommendedName>
</protein>
<dbReference type="GO" id="GO:0006915">
    <property type="term" value="P:apoptotic process"/>
    <property type="evidence" value="ECO:0007669"/>
    <property type="project" value="UniProtKB-KW"/>
</dbReference>
<dbReference type="SUPFAM" id="SSF52129">
    <property type="entry name" value="Caspase-like"/>
    <property type="match status" value="1"/>
</dbReference>
<dbReference type="Proteomes" id="UP000663840">
    <property type="component" value="Unassembled WGS sequence"/>
</dbReference>
<evidence type="ECO:0000256" key="3">
    <source>
        <dbReference type="ARBA" id="ARBA00022807"/>
    </source>
</evidence>
<name>A0A8H3B2A9_9AGAM</name>
<gene>
    <name evidence="5" type="ORF">RDB_LOCUS84981</name>
</gene>
<evidence type="ECO:0000313" key="6">
    <source>
        <dbReference type="Proteomes" id="UP000663840"/>
    </source>
</evidence>
<dbReference type="InterPro" id="IPR011600">
    <property type="entry name" value="Pept_C14_caspase"/>
</dbReference>
<dbReference type="Gene3D" id="3.40.50.1460">
    <property type="match status" value="1"/>
</dbReference>
<keyword evidence="3" id="KW-0788">Thiol protease</keyword>
<dbReference type="AlphaFoldDB" id="A0A8H3B2A9"/>
<keyword evidence="3" id="KW-0378">Hydrolase</keyword>
<dbReference type="InterPro" id="IPR050452">
    <property type="entry name" value="Metacaspase"/>
</dbReference>
<accession>A0A8H3B2A9</accession>
<comment type="caution">
    <text evidence="5">The sequence shown here is derived from an EMBL/GenBank/DDBJ whole genome shotgun (WGS) entry which is preliminary data.</text>
</comment>
<evidence type="ECO:0000313" key="5">
    <source>
        <dbReference type="EMBL" id="CAE6446110.1"/>
    </source>
</evidence>